<dbReference type="Pfam" id="PF02464">
    <property type="entry name" value="CinA"/>
    <property type="match status" value="1"/>
</dbReference>
<sequence length="165" mass="16846">MFSSEVLSEAQQVISEALATGLTVASAESCTGGLVAGALTAISGSSSVLKGSVVSYTIEIKQKVLGVSKDIFDEPSLGAVSEPCAAQMASGVRKVIGSDIAVSVTGIAGPTGEEPGKPVGTVWFGITSNNFTHTVCKHFSGNREQVREAAVLQALQLIHEAIVKA</sequence>
<dbReference type="SUPFAM" id="SSF142433">
    <property type="entry name" value="CinA-like"/>
    <property type="match status" value="1"/>
</dbReference>
<proteinExistence type="predicted"/>
<dbReference type="InterPro" id="IPR036653">
    <property type="entry name" value="CinA-like_C"/>
</dbReference>
<evidence type="ECO:0000313" key="3">
    <source>
        <dbReference type="Proteomes" id="UP000787322"/>
    </source>
</evidence>
<dbReference type="EMBL" id="JABZGU010000055">
    <property type="protein sequence ID" value="MBF4802826.1"/>
    <property type="molecule type" value="Genomic_DNA"/>
</dbReference>
<dbReference type="AlphaFoldDB" id="A0A9D5X5T7"/>
<name>A0A9D5X5T7_9ACTN</name>
<dbReference type="Proteomes" id="UP000787322">
    <property type="component" value="Unassembled WGS sequence"/>
</dbReference>
<dbReference type="Gene3D" id="3.90.950.20">
    <property type="entry name" value="CinA-like"/>
    <property type="match status" value="1"/>
</dbReference>
<evidence type="ECO:0000313" key="2">
    <source>
        <dbReference type="EMBL" id="MBF4802826.1"/>
    </source>
</evidence>
<reference evidence="2" key="1">
    <citation type="submission" date="2020-04" db="EMBL/GenBank/DDBJ databases">
        <title>Deep metagenomics examines the oral microbiome during advanced dental caries in children, revealing novel taxa and co-occurrences with host molecules.</title>
        <authorList>
            <person name="Baker J.L."/>
            <person name="Morton J.T."/>
            <person name="Dinis M."/>
            <person name="Alvarez R."/>
            <person name="Tran N.C."/>
            <person name="Knight R."/>
            <person name="Edlund A."/>
        </authorList>
    </citation>
    <scope>NUCLEOTIDE SEQUENCE</scope>
    <source>
        <strain evidence="2">JCVI_3_bin.11</strain>
    </source>
</reference>
<gene>
    <name evidence="2" type="ORF">HXK24_03250</name>
</gene>
<dbReference type="InterPro" id="IPR008136">
    <property type="entry name" value="CinA_C"/>
</dbReference>
<accession>A0A9D5X5T7</accession>
<evidence type="ECO:0000259" key="1">
    <source>
        <dbReference type="Pfam" id="PF02464"/>
    </source>
</evidence>
<organism evidence="2 3">
    <name type="scientific">Lancefieldella parvula</name>
    <dbReference type="NCBI Taxonomy" id="1382"/>
    <lineage>
        <taxon>Bacteria</taxon>
        <taxon>Bacillati</taxon>
        <taxon>Actinomycetota</taxon>
        <taxon>Coriobacteriia</taxon>
        <taxon>Coriobacteriales</taxon>
        <taxon>Atopobiaceae</taxon>
        <taxon>Lancefieldella</taxon>
    </lineage>
</organism>
<feature type="domain" description="CinA C-terminal" evidence="1">
    <location>
        <begin position="10"/>
        <end position="161"/>
    </location>
</feature>
<protein>
    <submittedName>
        <fullName evidence="2">CinA family protein</fullName>
    </submittedName>
</protein>
<dbReference type="NCBIfam" id="TIGR00199">
    <property type="entry name" value="PncC_domain"/>
    <property type="match status" value="1"/>
</dbReference>
<comment type="caution">
    <text evidence="2">The sequence shown here is derived from an EMBL/GenBank/DDBJ whole genome shotgun (WGS) entry which is preliminary data.</text>
</comment>